<feature type="domain" description="Reverse transcriptase" evidence="1">
    <location>
        <begin position="1"/>
        <end position="172"/>
    </location>
</feature>
<sequence>MPHTHDIVSLFTSIPQGLAVEMMNELLESKNNEMDETVKWRHLIQLLKFCLKTNFTSEGTTYEQVKGTPMGSQLSGFIVEAVLQKVETLIFANYKKILEIYPSSIVRGTFADEAPFLYEVEIGFQPLISCLFSSLKAASRCFERLVAALQLCRHLHRSTIEQELLLKVRTSLPPELKEKALLSYPSTDTVYPNKECLLERR</sequence>
<dbReference type="WBParaSite" id="SSLN_0001036401-mRNA-1">
    <property type="protein sequence ID" value="SSLN_0001036401-mRNA-1"/>
    <property type="gene ID" value="SSLN_0001036401"/>
</dbReference>
<gene>
    <name evidence="2" type="ORF">SSLN_LOCUS9991</name>
</gene>
<name>A0A183T0J3_SCHSO</name>
<organism evidence="4">
    <name type="scientific">Schistocephalus solidus</name>
    <name type="common">Tapeworm</name>
    <dbReference type="NCBI Taxonomy" id="70667"/>
    <lineage>
        <taxon>Eukaryota</taxon>
        <taxon>Metazoa</taxon>
        <taxon>Spiralia</taxon>
        <taxon>Lophotrochozoa</taxon>
        <taxon>Platyhelminthes</taxon>
        <taxon>Cestoda</taxon>
        <taxon>Eucestoda</taxon>
        <taxon>Diphyllobothriidea</taxon>
        <taxon>Diphyllobothriidae</taxon>
        <taxon>Schistocephalus</taxon>
    </lineage>
</organism>
<evidence type="ECO:0000313" key="2">
    <source>
        <dbReference type="EMBL" id="VDL96376.1"/>
    </source>
</evidence>
<dbReference type="PROSITE" id="PS50878">
    <property type="entry name" value="RT_POL"/>
    <property type="match status" value="1"/>
</dbReference>
<keyword evidence="3" id="KW-1185">Reference proteome</keyword>
<evidence type="ECO:0000259" key="1">
    <source>
        <dbReference type="PROSITE" id="PS50878"/>
    </source>
</evidence>
<reference evidence="4" key="1">
    <citation type="submission" date="2016-06" db="UniProtKB">
        <authorList>
            <consortium name="WormBaseParasite"/>
        </authorList>
    </citation>
    <scope>IDENTIFICATION</scope>
</reference>
<evidence type="ECO:0000313" key="3">
    <source>
        <dbReference type="Proteomes" id="UP000275846"/>
    </source>
</evidence>
<dbReference type="Proteomes" id="UP000275846">
    <property type="component" value="Unassembled WGS sequence"/>
</dbReference>
<evidence type="ECO:0000313" key="4">
    <source>
        <dbReference type="WBParaSite" id="SSLN_0001036401-mRNA-1"/>
    </source>
</evidence>
<dbReference type="InterPro" id="IPR000477">
    <property type="entry name" value="RT_dom"/>
</dbReference>
<reference evidence="2 3" key="2">
    <citation type="submission" date="2018-11" db="EMBL/GenBank/DDBJ databases">
        <authorList>
            <consortium name="Pathogen Informatics"/>
        </authorList>
    </citation>
    <scope>NUCLEOTIDE SEQUENCE [LARGE SCALE GENOMIC DNA]</scope>
    <source>
        <strain evidence="2 3">NST_G2</strain>
    </source>
</reference>
<dbReference type="EMBL" id="UYSU01035587">
    <property type="protein sequence ID" value="VDL96376.1"/>
    <property type="molecule type" value="Genomic_DNA"/>
</dbReference>
<dbReference type="OrthoDB" id="10029313at2759"/>
<protein>
    <submittedName>
        <fullName evidence="4">Reverse transcriptase domain-containing protein</fullName>
    </submittedName>
</protein>
<dbReference type="PANTHER" id="PTHR21301:SF10">
    <property type="entry name" value="REVERSE TRANSCRIPTASE DOMAIN-CONTAINING PROTEIN"/>
    <property type="match status" value="1"/>
</dbReference>
<accession>A0A183T0J3</accession>
<dbReference type="AlphaFoldDB" id="A0A183T0J3"/>
<dbReference type="PANTHER" id="PTHR21301">
    <property type="entry name" value="REVERSE TRANSCRIPTASE"/>
    <property type="match status" value="1"/>
</dbReference>
<proteinExistence type="predicted"/>